<dbReference type="Gene3D" id="3.40.710.10">
    <property type="entry name" value="DD-peptidase/beta-lactamase superfamily"/>
    <property type="match status" value="1"/>
</dbReference>
<dbReference type="PANTHER" id="PTHR43283:SF3">
    <property type="entry name" value="BETA-LACTAMASE FAMILY PROTEIN (AFU_ORTHOLOGUE AFUA_5G07500)"/>
    <property type="match status" value="1"/>
</dbReference>
<evidence type="ECO:0000313" key="2">
    <source>
        <dbReference type="EMBL" id="AWT44320.1"/>
    </source>
</evidence>
<dbReference type="AlphaFoldDB" id="A0A2U9P3L0"/>
<dbReference type="InterPro" id="IPR012338">
    <property type="entry name" value="Beta-lactam/transpept-like"/>
</dbReference>
<reference evidence="2 3" key="1">
    <citation type="submission" date="2018-06" db="EMBL/GenBank/DDBJ databases">
        <title>The complete genome sequence of a nosiheptide producer Streptomyces actuosus ATCC 25421: deducing the ability of producing a new class III lantibiotics.</title>
        <authorList>
            <person name="Liu W."/>
            <person name="Sun F."/>
            <person name="Hu Y."/>
        </authorList>
    </citation>
    <scope>NUCLEOTIDE SEQUENCE [LARGE SCALE GENOMIC DNA]</scope>
    <source>
        <strain evidence="2 3">ATCC 25421</strain>
    </source>
</reference>
<dbReference type="PANTHER" id="PTHR43283">
    <property type="entry name" value="BETA-LACTAMASE-RELATED"/>
    <property type="match status" value="1"/>
</dbReference>
<keyword evidence="2" id="KW-0378">Hydrolase</keyword>
<name>A0A2U9P3L0_STRAS</name>
<dbReference type="InterPro" id="IPR050789">
    <property type="entry name" value="Diverse_Enzym_Activities"/>
</dbReference>
<sequence length="402" mass="43951">MKLRADRLERLGNYFSRLTDEGKIPGWSAMVSQHGETVHESSGGMANIAAGIPMTADSIFRTWSLSKPMTSVAFMRLVEEGLVGLNDPVADYLPAFRDQRVYRAGLPAAPITEGLVEPMRMWHLLTHTAGLGYGAHQSHAVDTLYVNDGYTVEPPAGTGLAEAVEKWAAFPLRFQPGTAWNYGVSTDVLGRVIEVVSGKRLDEYMRESFFEPLGLKDSGFWVEARNKDRYAEIYTPTADGGIEHNPAASAYPTEAPLFLSGGGGIYTTVADYMKFLNMLANGGRVGDGSDHYLSPLTVESIRSNHLPRNVTLGSGFGSWGVPAVNELMPAAGFGLGFMTVQQPQEAHLLTREGEFFWLSMSSANFFVDPASGVCALVSPQLYPSRTLPITNRLRQFVYQAYC</sequence>
<dbReference type="KEGG" id="sact:DMT42_19745"/>
<evidence type="ECO:0000313" key="3">
    <source>
        <dbReference type="Proteomes" id="UP000247634"/>
    </source>
</evidence>
<accession>A0A2U9P3L0</accession>
<dbReference type="OrthoDB" id="4281716at2"/>
<dbReference type="Pfam" id="PF00144">
    <property type="entry name" value="Beta-lactamase"/>
    <property type="match status" value="1"/>
</dbReference>
<organism evidence="2 3">
    <name type="scientific">Streptomyces actuosus</name>
    <dbReference type="NCBI Taxonomy" id="1885"/>
    <lineage>
        <taxon>Bacteria</taxon>
        <taxon>Bacillati</taxon>
        <taxon>Actinomycetota</taxon>
        <taxon>Actinomycetes</taxon>
        <taxon>Kitasatosporales</taxon>
        <taxon>Streptomycetaceae</taxon>
        <taxon>Streptomyces</taxon>
    </lineage>
</organism>
<feature type="domain" description="Beta-lactamase-related" evidence="1">
    <location>
        <begin position="14"/>
        <end position="378"/>
    </location>
</feature>
<dbReference type="GO" id="GO:0016787">
    <property type="term" value="F:hydrolase activity"/>
    <property type="evidence" value="ECO:0007669"/>
    <property type="project" value="UniProtKB-KW"/>
</dbReference>
<dbReference type="EMBL" id="CP029788">
    <property type="protein sequence ID" value="AWT44320.1"/>
    <property type="molecule type" value="Genomic_DNA"/>
</dbReference>
<protein>
    <submittedName>
        <fullName evidence="2">Serine hydrolase</fullName>
    </submittedName>
</protein>
<dbReference type="SUPFAM" id="SSF56601">
    <property type="entry name" value="beta-lactamase/transpeptidase-like"/>
    <property type="match status" value="1"/>
</dbReference>
<evidence type="ECO:0000259" key="1">
    <source>
        <dbReference type="Pfam" id="PF00144"/>
    </source>
</evidence>
<dbReference type="RefSeq" id="WP_110629222.1">
    <property type="nucleotide sequence ID" value="NZ_CP029788.1"/>
</dbReference>
<gene>
    <name evidence="2" type="ORF">DMT42_19745</name>
</gene>
<dbReference type="InterPro" id="IPR001466">
    <property type="entry name" value="Beta-lactam-related"/>
</dbReference>
<proteinExistence type="predicted"/>
<dbReference type="Proteomes" id="UP000247634">
    <property type="component" value="Chromosome"/>
</dbReference>
<keyword evidence="3" id="KW-1185">Reference proteome</keyword>